<dbReference type="InterPro" id="IPR007061">
    <property type="entry name" value="MST-like"/>
</dbReference>
<proteinExistence type="predicted"/>
<protein>
    <submittedName>
        <fullName evidence="1">DinB family protein</fullName>
    </submittedName>
</protein>
<gene>
    <name evidence="1" type="ORF">GCM10010412_015250</name>
</gene>
<dbReference type="InterPro" id="IPR034660">
    <property type="entry name" value="DinB/YfiT-like"/>
</dbReference>
<name>A0ABN3RH24_9ACTN</name>
<reference evidence="1 2" key="1">
    <citation type="journal article" date="2019" name="Int. J. Syst. Evol. Microbiol.">
        <title>The Global Catalogue of Microorganisms (GCM) 10K type strain sequencing project: providing services to taxonomists for standard genome sequencing and annotation.</title>
        <authorList>
            <consortium name="The Broad Institute Genomics Platform"/>
            <consortium name="The Broad Institute Genome Sequencing Center for Infectious Disease"/>
            <person name="Wu L."/>
            <person name="Ma J."/>
        </authorList>
    </citation>
    <scope>NUCLEOTIDE SEQUENCE [LARGE SCALE GENOMIC DNA]</scope>
    <source>
        <strain evidence="1 2">JCM 6835</strain>
    </source>
</reference>
<dbReference type="EMBL" id="BAAATE010000003">
    <property type="protein sequence ID" value="GAA2649834.1"/>
    <property type="molecule type" value="Genomic_DNA"/>
</dbReference>
<evidence type="ECO:0000313" key="1">
    <source>
        <dbReference type="EMBL" id="GAA2649834.1"/>
    </source>
</evidence>
<organism evidence="1 2">
    <name type="scientific">Nonomuraea recticatena</name>
    <dbReference type="NCBI Taxonomy" id="46178"/>
    <lineage>
        <taxon>Bacteria</taxon>
        <taxon>Bacillati</taxon>
        <taxon>Actinomycetota</taxon>
        <taxon>Actinomycetes</taxon>
        <taxon>Streptosporangiales</taxon>
        <taxon>Streptosporangiaceae</taxon>
        <taxon>Nonomuraea</taxon>
    </lineage>
</organism>
<evidence type="ECO:0000313" key="2">
    <source>
        <dbReference type="Proteomes" id="UP001501666"/>
    </source>
</evidence>
<dbReference type="Proteomes" id="UP001501666">
    <property type="component" value="Unassembled WGS sequence"/>
</dbReference>
<accession>A0ABN3RH24</accession>
<keyword evidence="2" id="KW-1185">Reference proteome</keyword>
<sequence>MGMKRTDVPPTWDERATMHTFLAYARATAAAKCEGMSDEAARRAPLPDSPLMSVAGLIGHLRWVEHWWFEVVFLGEAERAPWTEESPDKDFEPDPSLSLAEVVADYTRACAEIDEKIAGHDLDALSAGKGRHGDHFTLRWVIGHLIEETSRHNGHLDIVRELVDGVKGG</sequence>
<comment type="caution">
    <text evidence="1">The sequence shown here is derived from an EMBL/GenBank/DDBJ whole genome shotgun (WGS) entry which is preliminary data.</text>
</comment>
<dbReference type="SUPFAM" id="SSF109854">
    <property type="entry name" value="DinB/YfiT-like putative metalloenzymes"/>
    <property type="match status" value="1"/>
</dbReference>
<dbReference type="Pfam" id="PF04978">
    <property type="entry name" value="MST"/>
    <property type="match status" value="1"/>
</dbReference>
<dbReference type="Gene3D" id="1.20.120.450">
    <property type="entry name" value="dinb family like domain"/>
    <property type="match status" value="1"/>
</dbReference>